<accession>A0A426XUJ6</accession>
<protein>
    <submittedName>
        <fullName evidence="3">Uncharacterized protein</fullName>
    </submittedName>
</protein>
<feature type="region of interest" description="Disordered" evidence="2">
    <location>
        <begin position="75"/>
        <end position="99"/>
    </location>
</feature>
<keyword evidence="1" id="KW-0175">Coiled coil</keyword>
<dbReference type="AlphaFoldDB" id="A0A426XUJ6"/>
<evidence type="ECO:0000313" key="4">
    <source>
        <dbReference type="Proteomes" id="UP000287651"/>
    </source>
</evidence>
<feature type="coiled-coil region" evidence="1">
    <location>
        <begin position="47"/>
        <end position="74"/>
    </location>
</feature>
<gene>
    <name evidence="3" type="ORF">B296_00026488</name>
</gene>
<evidence type="ECO:0000256" key="1">
    <source>
        <dbReference type="SAM" id="Coils"/>
    </source>
</evidence>
<comment type="caution">
    <text evidence="3">The sequence shown here is derived from an EMBL/GenBank/DDBJ whole genome shotgun (WGS) entry which is preliminary data.</text>
</comment>
<dbReference type="EMBL" id="AMZH03017323">
    <property type="protein sequence ID" value="RRT43164.1"/>
    <property type="molecule type" value="Genomic_DNA"/>
</dbReference>
<sequence length="99" mass="11073">MAMINQVHDTGRAITGLDSKSDVLWREVQRLKDSGNPDAVAAVEQWAFETRSQADNLQSELEEVTQRWESLKKELGETRGTLSNSREKLSEAQGQLANS</sequence>
<evidence type="ECO:0000256" key="2">
    <source>
        <dbReference type="SAM" id="MobiDB-lite"/>
    </source>
</evidence>
<reference evidence="3 4" key="1">
    <citation type="journal article" date="2014" name="Agronomy (Basel)">
        <title>A Draft Genome Sequence for Ensete ventricosum, the Drought-Tolerant Tree Against Hunger.</title>
        <authorList>
            <person name="Harrison J."/>
            <person name="Moore K.A."/>
            <person name="Paszkiewicz K."/>
            <person name="Jones T."/>
            <person name="Grant M."/>
            <person name="Ambacheew D."/>
            <person name="Muzemil S."/>
            <person name="Studholme D.J."/>
        </authorList>
    </citation>
    <scope>NUCLEOTIDE SEQUENCE [LARGE SCALE GENOMIC DNA]</scope>
</reference>
<proteinExistence type="predicted"/>
<dbReference type="Proteomes" id="UP000287651">
    <property type="component" value="Unassembled WGS sequence"/>
</dbReference>
<evidence type="ECO:0000313" key="3">
    <source>
        <dbReference type="EMBL" id="RRT43164.1"/>
    </source>
</evidence>
<name>A0A426XUJ6_ENSVE</name>
<organism evidence="3 4">
    <name type="scientific">Ensete ventricosum</name>
    <name type="common">Abyssinian banana</name>
    <name type="synonym">Musa ensete</name>
    <dbReference type="NCBI Taxonomy" id="4639"/>
    <lineage>
        <taxon>Eukaryota</taxon>
        <taxon>Viridiplantae</taxon>
        <taxon>Streptophyta</taxon>
        <taxon>Embryophyta</taxon>
        <taxon>Tracheophyta</taxon>
        <taxon>Spermatophyta</taxon>
        <taxon>Magnoliopsida</taxon>
        <taxon>Liliopsida</taxon>
        <taxon>Zingiberales</taxon>
        <taxon>Musaceae</taxon>
        <taxon>Ensete</taxon>
    </lineage>
</organism>